<gene>
    <name evidence="1" type="ORF">M23134_01604</name>
</gene>
<organism evidence="1 2">
    <name type="scientific">Microscilla marina ATCC 23134</name>
    <dbReference type="NCBI Taxonomy" id="313606"/>
    <lineage>
        <taxon>Bacteria</taxon>
        <taxon>Pseudomonadati</taxon>
        <taxon>Bacteroidota</taxon>
        <taxon>Cytophagia</taxon>
        <taxon>Cytophagales</taxon>
        <taxon>Microscillaceae</taxon>
        <taxon>Microscilla</taxon>
    </lineage>
</organism>
<dbReference type="EMBL" id="AAWS01000036">
    <property type="protein sequence ID" value="EAY26281.1"/>
    <property type="molecule type" value="Genomic_DNA"/>
</dbReference>
<comment type="caution">
    <text evidence="1">The sequence shown here is derived from an EMBL/GenBank/DDBJ whole genome shotgun (WGS) entry which is preliminary data.</text>
</comment>
<keyword evidence="2" id="KW-1185">Reference proteome</keyword>
<sequence length="40" mass="4690">MILAWQQNVEGKLTGGKKMKRFRQVKGVLLNQHKTKDEHL</sequence>
<name>A1ZTM1_MICM2</name>
<accession>A1ZTM1</accession>
<dbReference type="AlphaFoldDB" id="A1ZTM1"/>
<evidence type="ECO:0000313" key="1">
    <source>
        <dbReference type="EMBL" id="EAY26281.1"/>
    </source>
</evidence>
<reference evidence="1 2" key="1">
    <citation type="submission" date="2007-01" db="EMBL/GenBank/DDBJ databases">
        <authorList>
            <person name="Haygood M."/>
            <person name="Podell S."/>
            <person name="Anderson C."/>
            <person name="Hopkinson B."/>
            <person name="Roe K."/>
            <person name="Barbeau K."/>
            <person name="Gaasterland T."/>
            <person name="Ferriera S."/>
            <person name="Johnson J."/>
            <person name="Kravitz S."/>
            <person name="Beeson K."/>
            <person name="Sutton G."/>
            <person name="Rogers Y.-H."/>
            <person name="Friedman R."/>
            <person name="Frazier M."/>
            <person name="Venter J.C."/>
        </authorList>
    </citation>
    <scope>NUCLEOTIDE SEQUENCE [LARGE SCALE GENOMIC DNA]</scope>
    <source>
        <strain evidence="1 2">ATCC 23134</strain>
    </source>
</reference>
<dbReference type="Proteomes" id="UP000004095">
    <property type="component" value="Unassembled WGS sequence"/>
</dbReference>
<evidence type="ECO:0000313" key="2">
    <source>
        <dbReference type="Proteomes" id="UP000004095"/>
    </source>
</evidence>
<protein>
    <submittedName>
        <fullName evidence="1">Uncharacterized protein</fullName>
    </submittedName>
</protein>
<proteinExistence type="predicted"/>